<dbReference type="PROSITE" id="PS51257">
    <property type="entry name" value="PROKAR_LIPOPROTEIN"/>
    <property type="match status" value="1"/>
</dbReference>
<dbReference type="EMBL" id="BAABDM010000004">
    <property type="protein sequence ID" value="GAA4097675.1"/>
    <property type="molecule type" value="Genomic_DNA"/>
</dbReference>
<keyword evidence="1" id="KW-0812">Transmembrane</keyword>
<keyword evidence="3" id="KW-1185">Reference proteome</keyword>
<evidence type="ECO:0000256" key="1">
    <source>
        <dbReference type="SAM" id="Phobius"/>
    </source>
</evidence>
<evidence type="ECO:0000313" key="3">
    <source>
        <dbReference type="Proteomes" id="UP001500392"/>
    </source>
</evidence>
<reference evidence="3" key="1">
    <citation type="journal article" date="2019" name="Int. J. Syst. Evol. Microbiol.">
        <title>The Global Catalogue of Microorganisms (GCM) 10K type strain sequencing project: providing services to taxonomists for standard genome sequencing and annotation.</title>
        <authorList>
            <consortium name="The Broad Institute Genomics Platform"/>
            <consortium name="The Broad Institute Genome Sequencing Center for Infectious Disease"/>
            <person name="Wu L."/>
            <person name="Ma J."/>
        </authorList>
    </citation>
    <scope>NUCLEOTIDE SEQUENCE [LARGE SCALE GENOMIC DNA]</scope>
    <source>
        <strain evidence="3">JCM 17304</strain>
    </source>
</reference>
<dbReference type="Proteomes" id="UP001500392">
    <property type="component" value="Unassembled WGS sequence"/>
</dbReference>
<feature type="transmembrane region" description="Helical" evidence="1">
    <location>
        <begin position="18"/>
        <end position="37"/>
    </location>
</feature>
<sequence length="59" mass="6472">MGLRVCGHCCYNPPIQSISVSAGCLVLIRALLLYFCLSRRTVISDKSNGSAVWGINERE</sequence>
<gene>
    <name evidence="2" type="ORF">GCM10022414_23010</name>
</gene>
<keyword evidence="1" id="KW-1133">Transmembrane helix</keyword>
<proteinExistence type="predicted"/>
<evidence type="ECO:0000313" key="2">
    <source>
        <dbReference type="EMBL" id="GAA4097675.1"/>
    </source>
</evidence>
<keyword evidence="1" id="KW-0472">Membrane</keyword>
<protein>
    <submittedName>
        <fullName evidence="2">Uncharacterized protein</fullName>
    </submittedName>
</protein>
<organism evidence="2 3">
    <name type="scientific">Zhongshania borealis</name>
    <dbReference type="NCBI Taxonomy" id="889488"/>
    <lineage>
        <taxon>Bacteria</taxon>
        <taxon>Pseudomonadati</taxon>
        <taxon>Pseudomonadota</taxon>
        <taxon>Gammaproteobacteria</taxon>
        <taxon>Cellvibrionales</taxon>
        <taxon>Spongiibacteraceae</taxon>
        <taxon>Zhongshania</taxon>
    </lineage>
</organism>
<accession>A0ABP7WV82</accession>
<comment type="caution">
    <text evidence="2">The sequence shown here is derived from an EMBL/GenBank/DDBJ whole genome shotgun (WGS) entry which is preliminary data.</text>
</comment>
<name>A0ABP7WV82_9GAMM</name>